<dbReference type="Pfam" id="PF05960">
    <property type="entry name" value="DUF885"/>
    <property type="match status" value="1"/>
</dbReference>
<evidence type="ECO:0008006" key="4">
    <source>
        <dbReference type="Google" id="ProtNLM"/>
    </source>
</evidence>
<dbReference type="Proteomes" id="UP000603317">
    <property type="component" value="Unassembled WGS sequence"/>
</dbReference>
<dbReference type="RefSeq" id="WP_188641663.1">
    <property type="nucleotide sequence ID" value="NZ_BMID01000001.1"/>
</dbReference>
<sequence>MYAIRLFASAAAAALVVATPALADPVDDYEEVREDIWQWSLDNSPWLSESVGDRRNDGKLDDLSIEDYDRQIAKTREFLARLNVIDESALPADLRVDYGIIKTSLEDEVEGSAYDHSRYVLFTNRGGWFMSLPSLANRSPFFTAADYESYLQRLEAYPAYNAQGIERSRVAVEKGLTQACEPMEGTVERLSTLVAGAPEESVFYGPFRQKPSTIDDAQWAAFQARARETIADDVYPAYEDFFKFYRGEYEPECRTGAPGVAATPGGAEYYDYVVGSYTTTDMTADEVHQLGLSEVARIRAEMEEVAAEAGFASRDAYIEHLRTDPQYYAKTPEELMTYASALAKEIDGWMPKLFGNLPRQPYTVLPIPAAQAPGNTTAYYERGSLETGQPGIYRVNTTELDQRPLFEMPALGVHEAVPGHHHQIALQQELDLHPLRRNGTFFTAFVEGWGLYSERLGIEMGLYDTPAKQMGRLSYEMWRATRLVVDTGLHSKGWTKQQAVDFMTDNTALSAGNIDAEVNRYITWPGQALAYKIGELKIRELRTRAEEALGSEFDLRAFHDAVLENGAVPLDVLEAHIDRWIAGQMGG</sequence>
<reference evidence="3" key="1">
    <citation type="journal article" date="2019" name="Int. J. Syst. Evol. Microbiol.">
        <title>The Global Catalogue of Microorganisms (GCM) 10K type strain sequencing project: providing services to taxonomists for standard genome sequencing and annotation.</title>
        <authorList>
            <consortium name="The Broad Institute Genomics Platform"/>
            <consortium name="The Broad Institute Genome Sequencing Center for Infectious Disease"/>
            <person name="Wu L."/>
            <person name="Ma J."/>
        </authorList>
    </citation>
    <scope>NUCLEOTIDE SEQUENCE [LARGE SCALE GENOMIC DNA]</scope>
    <source>
        <strain evidence="3">CGMCC 1.15297</strain>
    </source>
</reference>
<evidence type="ECO:0000313" key="3">
    <source>
        <dbReference type="Proteomes" id="UP000603317"/>
    </source>
</evidence>
<accession>A0ABQ1F8B1</accession>
<dbReference type="PANTHER" id="PTHR33361:SF2">
    <property type="entry name" value="DUF885 DOMAIN-CONTAINING PROTEIN"/>
    <property type="match status" value="1"/>
</dbReference>
<dbReference type="PANTHER" id="PTHR33361">
    <property type="entry name" value="GLR0591 PROTEIN"/>
    <property type="match status" value="1"/>
</dbReference>
<protein>
    <recommendedName>
        <fullName evidence="4">DUF885 domain-containing protein</fullName>
    </recommendedName>
</protein>
<feature type="signal peptide" evidence="1">
    <location>
        <begin position="1"/>
        <end position="23"/>
    </location>
</feature>
<keyword evidence="3" id="KW-1185">Reference proteome</keyword>
<name>A0ABQ1F8B1_9SPHN</name>
<keyword evidence="1" id="KW-0732">Signal</keyword>
<gene>
    <name evidence="2" type="ORF">GCM10010923_10090</name>
</gene>
<comment type="caution">
    <text evidence="2">The sequence shown here is derived from an EMBL/GenBank/DDBJ whole genome shotgun (WGS) entry which is preliminary data.</text>
</comment>
<evidence type="ECO:0000256" key="1">
    <source>
        <dbReference type="SAM" id="SignalP"/>
    </source>
</evidence>
<proteinExistence type="predicted"/>
<evidence type="ECO:0000313" key="2">
    <source>
        <dbReference type="EMBL" id="GGA03228.1"/>
    </source>
</evidence>
<organism evidence="2 3">
    <name type="scientific">Blastomonas marina</name>
    <dbReference type="NCBI Taxonomy" id="1867408"/>
    <lineage>
        <taxon>Bacteria</taxon>
        <taxon>Pseudomonadati</taxon>
        <taxon>Pseudomonadota</taxon>
        <taxon>Alphaproteobacteria</taxon>
        <taxon>Sphingomonadales</taxon>
        <taxon>Sphingomonadaceae</taxon>
        <taxon>Blastomonas</taxon>
    </lineage>
</organism>
<feature type="chain" id="PRO_5045867663" description="DUF885 domain-containing protein" evidence="1">
    <location>
        <begin position="24"/>
        <end position="587"/>
    </location>
</feature>
<dbReference type="EMBL" id="BMID01000001">
    <property type="protein sequence ID" value="GGA03228.1"/>
    <property type="molecule type" value="Genomic_DNA"/>
</dbReference>
<dbReference type="InterPro" id="IPR010281">
    <property type="entry name" value="DUF885"/>
</dbReference>